<evidence type="ECO:0000259" key="2">
    <source>
        <dbReference type="Pfam" id="PF01464"/>
    </source>
</evidence>
<keyword evidence="4" id="KW-1185">Reference proteome</keyword>
<dbReference type="KEGG" id="cvi:CV_2665"/>
<organism evidence="3 4">
    <name type="scientific">Chromobacterium violaceum (strain ATCC 12472 / DSM 30191 / JCM 1249 / CCUG 213 / NBRC 12614 / NCIMB 9131 / NCTC 9757 / MK)</name>
    <dbReference type="NCBI Taxonomy" id="243365"/>
    <lineage>
        <taxon>Bacteria</taxon>
        <taxon>Pseudomonadati</taxon>
        <taxon>Pseudomonadota</taxon>
        <taxon>Betaproteobacteria</taxon>
        <taxon>Neisseriales</taxon>
        <taxon>Chromobacteriaceae</taxon>
        <taxon>Chromobacterium</taxon>
    </lineage>
</organism>
<dbReference type="Proteomes" id="UP000001424">
    <property type="component" value="Chromosome"/>
</dbReference>
<accession>Q7NUN2</accession>
<evidence type="ECO:0000256" key="1">
    <source>
        <dbReference type="SAM" id="MobiDB-lite"/>
    </source>
</evidence>
<dbReference type="eggNOG" id="COG0741">
    <property type="taxonomic scope" value="Bacteria"/>
</dbReference>
<evidence type="ECO:0000313" key="3">
    <source>
        <dbReference type="EMBL" id="AAQ60335.1"/>
    </source>
</evidence>
<dbReference type="Pfam" id="PF01464">
    <property type="entry name" value="SLT"/>
    <property type="match status" value="1"/>
</dbReference>
<feature type="region of interest" description="Disordered" evidence="1">
    <location>
        <begin position="1"/>
        <end position="24"/>
    </location>
</feature>
<gene>
    <name evidence="3" type="ordered locus">CV_2665</name>
</gene>
<dbReference type="InterPro" id="IPR008258">
    <property type="entry name" value="Transglycosylase_SLT_dom_1"/>
</dbReference>
<feature type="domain" description="Transglycosylase SLT" evidence="2">
    <location>
        <begin position="44"/>
        <end position="144"/>
    </location>
</feature>
<dbReference type="HOGENOM" id="CLU_118034_0_0_4"/>
<protein>
    <recommendedName>
        <fullName evidence="2">Transglycosylase SLT domain-containing protein</fullName>
    </recommendedName>
</protein>
<dbReference type="STRING" id="243365.CV_2665"/>
<evidence type="ECO:0000313" key="4">
    <source>
        <dbReference type="Proteomes" id="UP000001424"/>
    </source>
</evidence>
<dbReference type="RefSeq" id="WP_011136212.1">
    <property type="nucleotide sequence ID" value="NC_005085.1"/>
</dbReference>
<feature type="compositionally biased region" description="Basic residues" evidence="1">
    <location>
        <begin position="1"/>
        <end position="13"/>
    </location>
</feature>
<dbReference type="AlphaFoldDB" id="Q7NUN2"/>
<dbReference type="Gene3D" id="1.10.530.10">
    <property type="match status" value="1"/>
</dbReference>
<dbReference type="InterPro" id="IPR023346">
    <property type="entry name" value="Lysozyme-like_dom_sf"/>
</dbReference>
<sequence length="193" mass="22150">MAPKPKKKIHSHKDKLTPKSVTAPQKVEVDDTARLKEIRSLVEKNNQSSLPTDLIICQIYMESRFDSNPHNSDSSAKGLMQLLKAPIREMYRIENMQKPRSERLTDEEAFKKADVFHDSPSLLNDAINIQTGTKYLQMLIDKQKKKGASDPISEAYKDYRGLRNGIYYRKIKAMADKLKDNPESMQILRDGVK</sequence>
<reference evidence="3 4" key="1">
    <citation type="journal article" date="2003" name="Proc. Natl. Acad. Sci. U.S.A.">
        <title>The complete genome sequence of Chromobacterium violaceum reveals remarkable and exploitable bacterial adaptability.</title>
        <authorList>
            <person name="Vasconcelos A.T.R."/>
            <person name="de Almeida D.F."/>
            <person name="Almeida F.C."/>
            <person name="de Almeida L.G.P."/>
            <person name="de Almeida R."/>
            <person name="Goncalves J.A.A."/>
            <person name="Andrade E.M."/>
            <person name="Antonio R.V."/>
            <person name="Araripe J."/>
            <person name="de Araujo M.F.F."/>
            <person name="Filho S.A."/>
            <person name="Azevedo V."/>
            <person name="Batista A.J."/>
            <person name="Bataus L.A.M."/>
            <person name="Batista J.S."/>
            <person name="Belo A."/>
            <person name="vander Berg C."/>
            <person name="Blamey J."/>
            <person name="Bogo M."/>
            <person name="Bonato S."/>
            <person name="Bordignon J."/>
            <person name="Brito C.A."/>
            <person name="Brocchi M."/>
            <person name="Burity H.A."/>
            <person name="Camargo A.A."/>
            <person name="Cardoso D.D.P."/>
            <person name="Carneiro N.P."/>
            <person name="Carraro D.M."/>
            <person name="Carvalho C.M.B."/>
            <person name="Cascardo J.C.M."/>
            <person name="Cavada B.S."/>
            <person name="Chueire L.M.O."/>
            <person name="Pasa T.B.C."/>
            <person name="Duran N."/>
            <person name="Fagundes N."/>
            <person name="Falcao C.L."/>
            <person name="Fantinatti F."/>
            <person name="Farias I.P."/>
            <person name="Felipe M.S.S."/>
            <person name="Ferrari L.P."/>
            <person name="Ferro J.A."/>
            <person name="Ferro M.I.T."/>
            <person name="Franco G.R."/>
            <person name="Freitas N.S.A."/>
            <person name="Furlan L.R."/>
            <person name="Gazzinelli R.T."/>
            <person name="Gomes E.A."/>
            <person name="Goncalves P.R."/>
            <person name="Grangeiro T.B."/>
            <person name="Grattapaglia D."/>
            <person name="Grisard E.C."/>
            <person name="Guimaraes C.T."/>
            <person name="Hanna E.S."/>
            <person name="Hungria M."/>
            <person name="Jardim S.N."/>
            <person name="Laurino J."/>
            <person name="Leoi L.C.T."/>
            <person name="Fassarella L."/>
            <person name="Lima A."/>
            <person name="Loureiro M.F."/>
            <person name="Lyra M.C.P."/>
            <person name="Macedo M."/>
            <person name="Madeira H.M.F."/>
            <person name="Manfio G.P."/>
            <person name="Maranhao A.Q."/>
            <person name="Martins W.S."/>
            <person name="di Mauro S.M.Z."/>
            <person name="de Medeiros S.R.B."/>
            <person name="Meissner R.D.V."/>
            <person name="Menck C.F.M."/>
            <person name="Moreira M.A.M."/>
            <person name="Nascimento F.F."/>
            <person name="Nicolas M.F."/>
            <person name="Oliveira J.G."/>
            <person name="Oliveira S.C."/>
            <person name="Paixao R.F.C."/>
            <person name="Parente J.A."/>
            <person name="Pedrosa F.O."/>
            <person name="Pena S.J.D."/>
            <person name="Perreira J.O."/>
            <person name="Perreira M."/>
            <person name="Pinto L.S.R.C."/>
            <person name="Pinto L.S."/>
            <person name="Porto J.I.R."/>
            <person name="Potrich D.P."/>
            <person name="Neto C.E.R."/>
            <person name="Reis A.M.M."/>
            <person name="Rigo L.U."/>
            <person name="Rondinelli E."/>
            <person name="dos Santos E.B.P."/>
            <person name="Santos F.R."/>
            <person name="Schneider M.P.C."/>
            <person name="Seuanez H.N."/>
            <person name="Silva A.M.R."/>
            <person name="da Silva A.L.C."/>
            <person name="Silva D.W."/>
            <person name="Silva R."/>
            <person name="Simoes I.C."/>
            <person name="Simon D."/>
            <person name="Soares C.M.A."/>
            <person name="Soares R.B.A."/>
            <person name="Souza E.M."/>
            <person name="Souza K.R.L."/>
            <person name="Souza R.C."/>
            <person name="Steffens M.B.R."/>
            <person name="Steindel M."/>
            <person name="Teixeira S.R."/>
            <person name="Urmenyi T."/>
            <person name="Vettore A."/>
            <person name="Wassem R."/>
            <person name="Zaha A."/>
            <person name="Simpson A.J.G."/>
        </authorList>
    </citation>
    <scope>NUCLEOTIDE SEQUENCE [LARGE SCALE GENOMIC DNA]</scope>
    <source>
        <strain evidence="4">ATCC 12472 / DSM 30191 / JCM 1249 / NBRC 12614 / NCIMB 9131 / NCTC 9757</strain>
    </source>
</reference>
<dbReference type="OrthoDB" id="8594191at2"/>
<dbReference type="EMBL" id="AE016825">
    <property type="protein sequence ID" value="AAQ60335.1"/>
    <property type="molecule type" value="Genomic_DNA"/>
</dbReference>
<name>Q7NUN2_CHRVO</name>
<proteinExistence type="predicted"/>
<dbReference type="SUPFAM" id="SSF53955">
    <property type="entry name" value="Lysozyme-like"/>
    <property type="match status" value="1"/>
</dbReference>